<feature type="transmembrane region" description="Helical" evidence="1">
    <location>
        <begin position="102"/>
        <end position="131"/>
    </location>
</feature>
<dbReference type="HOGENOM" id="CLU_071765_1_0_6"/>
<feature type="transmembrane region" description="Helical" evidence="1">
    <location>
        <begin position="137"/>
        <end position="160"/>
    </location>
</feature>
<organism evidence="2 3">
    <name type="scientific">Reinekea blandensis MED297</name>
    <dbReference type="NCBI Taxonomy" id="314283"/>
    <lineage>
        <taxon>Bacteria</taxon>
        <taxon>Pseudomonadati</taxon>
        <taxon>Pseudomonadota</taxon>
        <taxon>Gammaproteobacteria</taxon>
        <taxon>Oceanospirillales</taxon>
        <taxon>Saccharospirillaceae</taxon>
        <taxon>Reinekea</taxon>
    </lineage>
</organism>
<dbReference type="AlphaFoldDB" id="A4BIK5"/>
<dbReference type="RefSeq" id="WP_008045423.1">
    <property type="nucleotide sequence ID" value="NZ_CH724152.1"/>
</dbReference>
<dbReference type="GO" id="GO:0005886">
    <property type="term" value="C:plasma membrane"/>
    <property type="evidence" value="ECO:0007669"/>
    <property type="project" value="UniProtKB-SubCell"/>
</dbReference>
<proteinExistence type="predicted"/>
<evidence type="ECO:0000256" key="1">
    <source>
        <dbReference type="SAM" id="Phobius"/>
    </source>
</evidence>
<dbReference type="PANTHER" id="PTHR43471:SF1">
    <property type="entry name" value="ABC TRANSPORTER PERMEASE PROTEIN NOSY-RELATED"/>
    <property type="match status" value="1"/>
</dbReference>
<dbReference type="STRING" id="314283.MED297_07571"/>
<sequence length="272" mass="29253">MKTNLWVIAEKEWRDGWRNRWLLSVTVVFAIIALGITWFGASVQGQQGLVTLDATLASLSSLTVIVIPLIALLIGFDAFVGEQEQGTLLLLMTYPVSRIGWVLGKFLGQCLILACAVLVGFGGPFIFLAWQQPAADLLPAIGIFLSSAVLLGAVFVALAHSVSLLVSEKARAAGLALLAWFFLTLLYDLALLAILVRSAGWMNPLALKVALLANPTDLFRIINLLTLESNGAGVLASLSQMQFGLLPLYALLAGWTALLLGVSTLLLKRKRL</sequence>
<dbReference type="Proteomes" id="UP000005953">
    <property type="component" value="Unassembled WGS sequence"/>
</dbReference>
<dbReference type="EMBL" id="AAOE01000026">
    <property type="protein sequence ID" value="EAR08084.1"/>
    <property type="molecule type" value="Genomic_DNA"/>
</dbReference>
<evidence type="ECO:0000313" key="3">
    <source>
        <dbReference type="Proteomes" id="UP000005953"/>
    </source>
</evidence>
<keyword evidence="1" id="KW-0472">Membrane</keyword>
<keyword evidence="3" id="KW-1185">Reference proteome</keyword>
<feature type="transmembrane region" description="Helical" evidence="1">
    <location>
        <begin position="61"/>
        <end position="81"/>
    </location>
</feature>
<dbReference type="GO" id="GO:0140359">
    <property type="term" value="F:ABC-type transporter activity"/>
    <property type="evidence" value="ECO:0007669"/>
    <property type="project" value="InterPro"/>
</dbReference>
<comment type="caution">
    <text evidence="2">The sequence shown here is derived from an EMBL/GenBank/DDBJ whole genome shotgun (WGS) entry which is preliminary data.</text>
</comment>
<keyword evidence="1" id="KW-0812">Transmembrane</keyword>
<accession>A4BIK5</accession>
<feature type="transmembrane region" description="Helical" evidence="1">
    <location>
        <begin position="172"/>
        <end position="196"/>
    </location>
</feature>
<keyword evidence="1" id="KW-1133">Transmembrane helix</keyword>
<dbReference type="OrthoDB" id="9805862at2"/>
<gene>
    <name evidence="2" type="ORF">MED297_07571</name>
</gene>
<feature type="transmembrane region" description="Helical" evidence="1">
    <location>
        <begin position="21"/>
        <end position="41"/>
    </location>
</feature>
<evidence type="ECO:0000313" key="2">
    <source>
        <dbReference type="EMBL" id="EAR08084.1"/>
    </source>
</evidence>
<dbReference type="Pfam" id="PF12679">
    <property type="entry name" value="ABC2_membrane_2"/>
    <property type="match status" value="1"/>
</dbReference>
<feature type="transmembrane region" description="Helical" evidence="1">
    <location>
        <begin position="246"/>
        <end position="267"/>
    </location>
</feature>
<name>A4BIK5_9GAMM</name>
<reference evidence="2 3" key="1">
    <citation type="submission" date="2006-02" db="EMBL/GenBank/DDBJ databases">
        <authorList>
            <person name="Pinhassi J."/>
            <person name="Pedros-Alio C."/>
            <person name="Ferriera S."/>
            <person name="Johnson J."/>
            <person name="Kravitz S."/>
            <person name="Halpern A."/>
            <person name="Remington K."/>
            <person name="Beeson K."/>
            <person name="Tran B."/>
            <person name="Rogers Y.-H."/>
            <person name="Friedman R."/>
            <person name="Venter J.C."/>
        </authorList>
    </citation>
    <scope>NUCLEOTIDE SEQUENCE [LARGE SCALE GENOMIC DNA]</scope>
    <source>
        <strain evidence="2 3">MED297</strain>
    </source>
</reference>
<dbReference type="PANTHER" id="PTHR43471">
    <property type="entry name" value="ABC TRANSPORTER PERMEASE"/>
    <property type="match status" value="1"/>
</dbReference>
<protein>
    <submittedName>
        <fullName evidence="2">NosY protein</fullName>
    </submittedName>
</protein>